<dbReference type="InParanoid" id="A0A2P6MXQ6"/>
<dbReference type="Proteomes" id="UP000241769">
    <property type="component" value="Unassembled WGS sequence"/>
</dbReference>
<feature type="region of interest" description="Disordered" evidence="1">
    <location>
        <begin position="1"/>
        <end position="55"/>
    </location>
</feature>
<protein>
    <submittedName>
        <fullName evidence="2">Uncharacterized protein</fullName>
    </submittedName>
</protein>
<reference evidence="2 3" key="1">
    <citation type="journal article" date="2018" name="Genome Biol. Evol.">
        <title>Multiple Roots of Fruiting Body Formation in Amoebozoa.</title>
        <authorList>
            <person name="Hillmann F."/>
            <person name="Forbes G."/>
            <person name="Novohradska S."/>
            <person name="Ferling I."/>
            <person name="Riege K."/>
            <person name="Groth M."/>
            <person name="Westermann M."/>
            <person name="Marz M."/>
            <person name="Spaller T."/>
            <person name="Winckler T."/>
            <person name="Schaap P."/>
            <person name="Glockner G."/>
        </authorList>
    </citation>
    <scope>NUCLEOTIDE SEQUENCE [LARGE SCALE GENOMIC DNA]</scope>
    <source>
        <strain evidence="2 3">Jena</strain>
    </source>
</reference>
<accession>A0A2P6MXQ6</accession>
<dbReference type="AlphaFoldDB" id="A0A2P6MXQ6"/>
<name>A0A2P6MXQ6_9EUKA</name>
<sequence>MTRQPVGSIGEGDIDKLNSPNHREQPHGHTNMLEESSTGVAMMQKDVPSPGVEPGAQDDKLVLIVKDYQIPASVDSNRNALYEEGYHLPTNYLPVRAQSLPVRSMSCDHTVSNKLSPRQSQTYPSC</sequence>
<evidence type="ECO:0000313" key="3">
    <source>
        <dbReference type="Proteomes" id="UP000241769"/>
    </source>
</evidence>
<feature type="compositionally biased region" description="Basic and acidic residues" evidence="1">
    <location>
        <begin position="13"/>
        <end position="27"/>
    </location>
</feature>
<keyword evidence="3" id="KW-1185">Reference proteome</keyword>
<evidence type="ECO:0000256" key="1">
    <source>
        <dbReference type="SAM" id="MobiDB-lite"/>
    </source>
</evidence>
<organism evidence="2 3">
    <name type="scientific">Planoprotostelium fungivorum</name>
    <dbReference type="NCBI Taxonomy" id="1890364"/>
    <lineage>
        <taxon>Eukaryota</taxon>
        <taxon>Amoebozoa</taxon>
        <taxon>Evosea</taxon>
        <taxon>Variosea</taxon>
        <taxon>Cavosteliida</taxon>
        <taxon>Cavosteliaceae</taxon>
        <taxon>Planoprotostelium</taxon>
    </lineage>
</organism>
<proteinExistence type="predicted"/>
<gene>
    <name evidence="2" type="ORF">PROFUN_15146</name>
</gene>
<evidence type="ECO:0000313" key="2">
    <source>
        <dbReference type="EMBL" id="PRP76494.1"/>
    </source>
</evidence>
<comment type="caution">
    <text evidence="2">The sequence shown here is derived from an EMBL/GenBank/DDBJ whole genome shotgun (WGS) entry which is preliminary data.</text>
</comment>
<dbReference type="EMBL" id="MDYQ01000321">
    <property type="protein sequence ID" value="PRP76494.1"/>
    <property type="molecule type" value="Genomic_DNA"/>
</dbReference>